<accession>A0A425XZV7</accession>
<comment type="catalytic activity">
    <reaction evidence="2">
        <text>a 1,2-diacyl-sn-glycero-3-phosphocholine + H2O = a 1-acyl-sn-glycero-3-phosphocholine + a fatty acid + H(+)</text>
        <dbReference type="Rhea" id="RHEA:15801"/>
        <dbReference type="ChEBI" id="CHEBI:15377"/>
        <dbReference type="ChEBI" id="CHEBI:15378"/>
        <dbReference type="ChEBI" id="CHEBI:28868"/>
        <dbReference type="ChEBI" id="CHEBI:57643"/>
        <dbReference type="ChEBI" id="CHEBI:58168"/>
        <dbReference type="EC" id="3.1.1.4"/>
    </reaction>
</comment>
<name>A0A425XZV7_9BACT</name>
<dbReference type="EC" id="3.1.1.4" evidence="7"/>
<dbReference type="InterPro" id="IPR036541">
    <property type="entry name" value="PLipase_A1_sf"/>
</dbReference>
<keyword evidence="13 20" id="KW-0106">Calcium</keyword>
<evidence type="ECO:0000256" key="16">
    <source>
        <dbReference type="ARBA" id="ARBA00023136"/>
    </source>
</evidence>
<evidence type="ECO:0000256" key="21">
    <source>
        <dbReference type="SAM" id="SignalP"/>
    </source>
</evidence>
<evidence type="ECO:0000256" key="11">
    <source>
        <dbReference type="ARBA" id="ARBA00022729"/>
    </source>
</evidence>
<organism evidence="22 23">
    <name type="scientific">Ancylomarina euxinus</name>
    <dbReference type="NCBI Taxonomy" id="2283627"/>
    <lineage>
        <taxon>Bacteria</taxon>
        <taxon>Pseudomonadati</taxon>
        <taxon>Bacteroidota</taxon>
        <taxon>Bacteroidia</taxon>
        <taxon>Marinilabiliales</taxon>
        <taxon>Marinifilaceae</taxon>
        <taxon>Ancylomarina</taxon>
    </lineage>
</organism>
<evidence type="ECO:0000256" key="1">
    <source>
        <dbReference type="ARBA" id="ARBA00000111"/>
    </source>
</evidence>
<feature type="binding site" description="in dimeric form" evidence="20">
    <location>
        <position position="182"/>
    </location>
    <ligand>
        <name>Ca(2+)</name>
        <dbReference type="ChEBI" id="CHEBI:29108"/>
        <label>1</label>
    </ligand>
</feature>
<keyword evidence="15" id="KW-0443">Lipid metabolism</keyword>
<comment type="subcellular location">
    <subcellularLocation>
        <location evidence="3">Cell outer membrane</location>
        <topology evidence="3">Multi-pass membrane protein</topology>
    </subcellularLocation>
</comment>
<dbReference type="GO" id="GO:0016042">
    <property type="term" value="P:lipid catabolic process"/>
    <property type="evidence" value="ECO:0007669"/>
    <property type="project" value="UniProtKB-KW"/>
</dbReference>
<evidence type="ECO:0000256" key="5">
    <source>
        <dbReference type="ARBA" id="ARBA00011702"/>
    </source>
</evidence>
<keyword evidence="10 20" id="KW-0479">Metal-binding</keyword>
<feature type="chain" id="PRO_5019152300" description="Phosphatidylcholine 1-acylhydrolase" evidence="21">
    <location>
        <begin position="25"/>
        <end position="305"/>
    </location>
</feature>
<feature type="active site" description="Nucleophile" evidence="19">
    <location>
        <position position="174"/>
    </location>
</feature>
<dbReference type="AlphaFoldDB" id="A0A425XZV7"/>
<dbReference type="InterPro" id="IPR003187">
    <property type="entry name" value="PLipase_A1"/>
</dbReference>
<dbReference type="Pfam" id="PF02253">
    <property type="entry name" value="PLA1"/>
    <property type="match status" value="1"/>
</dbReference>
<feature type="active site" description="Proton acceptor" evidence="19">
    <location>
        <position position="172"/>
    </location>
</feature>
<dbReference type="GO" id="GO:0005509">
    <property type="term" value="F:calcium ion binding"/>
    <property type="evidence" value="ECO:0007669"/>
    <property type="project" value="TreeGrafter"/>
</dbReference>
<comment type="similarity">
    <text evidence="4">Belongs to the phospholipase A1 family.</text>
</comment>
<protein>
    <recommendedName>
        <fullName evidence="18">Phosphatidylcholine 1-acylhydrolase</fullName>
        <ecNumber evidence="6">3.1.1.32</ecNumber>
        <ecNumber evidence="7">3.1.1.4</ecNumber>
    </recommendedName>
</protein>
<dbReference type="GO" id="GO:0008970">
    <property type="term" value="F:phospholipase A1 activity"/>
    <property type="evidence" value="ECO:0007669"/>
    <property type="project" value="UniProtKB-EC"/>
</dbReference>
<keyword evidence="12" id="KW-0378">Hydrolase</keyword>
<evidence type="ECO:0000256" key="18">
    <source>
        <dbReference type="ARBA" id="ARBA00032375"/>
    </source>
</evidence>
<keyword evidence="11 21" id="KW-0732">Signal</keyword>
<proteinExistence type="inferred from homology"/>
<sequence length="305" mass="35213">MPSMKLKIYFLLLINFAFVTSSVAQDLFKKQQISLLEQWDLADTLKNQSGLFHIKQYKPVYILLGNYTTNINQQPQSDNPNNSVPDNMPLNQVEVKFQISFKTKVFNDLMGAKLGGDIWMGYTQTSRWQVYNPDLSRPFRETNYEPELMYIMATPYELFGRKGLFAGIGLNHQSNGRSDPMSRSWNRIIAQIAWESKDLSIIFKPWLRLKEPADKDNNPGIENYMGRGELMAAYGKGRHDISLIARHSMRLGKNNRGSFQIDYALQIWDNLKLNAQIFHGYGESLIDYNHKQTTIGIGLSLTQWR</sequence>
<comment type="subunit">
    <text evidence="5">Homodimer; dimerization is reversible, and the dimeric form is the active one.</text>
</comment>
<comment type="cofactor">
    <cofactor evidence="20">
        <name>Ca(2+)</name>
        <dbReference type="ChEBI" id="CHEBI:29108"/>
    </cofactor>
    <text evidence="20">Binds 1 Ca(2+) ion per monomer.</text>
</comment>
<feature type="signal peptide" evidence="21">
    <location>
        <begin position="1"/>
        <end position="24"/>
    </location>
</feature>
<evidence type="ECO:0000256" key="13">
    <source>
        <dbReference type="ARBA" id="ARBA00022837"/>
    </source>
</evidence>
<dbReference type="CDD" id="cd00541">
    <property type="entry name" value="OMPLA"/>
    <property type="match status" value="1"/>
</dbReference>
<evidence type="ECO:0000256" key="3">
    <source>
        <dbReference type="ARBA" id="ARBA00004571"/>
    </source>
</evidence>
<evidence type="ECO:0000313" key="23">
    <source>
        <dbReference type="Proteomes" id="UP000285794"/>
    </source>
</evidence>
<evidence type="ECO:0000256" key="2">
    <source>
        <dbReference type="ARBA" id="ARBA00001604"/>
    </source>
</evidence>
<dbReference type="EMBL" id="QQWG01000010">
    <property type="protein sequence ID" value="RRG20999.1"/>
    <property type="molecule type" value="Genomic_DNA"/>
</dbReference>
<evidence type="ECO:0000256" key="6">
    <source>
        <dbReference type="ARBA" id="ARBA00013179"/>
    </source>
</evidence>
<evidence type="ECO:0000256" key="15">
    <source>
        <dbReference type="ARBA" id="ARBA00023098"/>
    </source>
</evidence>
<dbReference type="PANTHER" id="PTHR40457">
    <property type="entry name" value="PHOSPHOLIPASE A1"/>
    <property type="match status" value="1"/>
</dbReference>
<feature type="binding site" description="in dimeric form" evidence="20">
    <location>
        <position position="136"/>
    </location>
    <ligand>
        <name>Ca(2+)</name>
        <dbReference type="ChEBI" id="CHEBI:29108"/>
        <label>1</label>
    </ligand>
</feature>
<comment type="caution">
    <text evidence="22">The sequence shown here is derived from an EMBL/GenBank/DDBJ whole genome shotgun (WGS) entry which is preliminary data.</text>
</comment>
<dbReference type="EC" id="3.1.1.32" evidence="6"/>
<evidence type="ECO:0000256" key="12">
    <source>
        <dbReference type="ARBA" id="ARBA00022801"/>
    </source>
</evidence>
<comment type="catalytic activity">
    <reaction evidence="1">
        <text>a 1,2-diacyl-sn-glycero-3-phosphocholine + H2O = a 2-acyl-sn-glycero-3-phosphocholine + a fatty acid + H(+)</text>
        <dbReference type="Rhea" id="RHEA:18689"/>
        <dbReference type="ChEBI" id="CHEBI:15377"/>
        <dbReference type="ChEBI" id="CHEBI:15378"/>
        <dbReference type="ChEBI" id="CHEBI:28868"/>
        <dbReference type="ChEBI" id="CHEBI:57643"/>
        <dbReference type="ChEBI" id="CHEBI:57875"/>
        <dbReference type="EC" id="3.1.1.32"/>
    </reaction>
</comment>
<evidence type="ECO:0000256" key="8">
    <source>
        <dbReference type="ARBA" id="ARBA00022452"/>
    </source>
</evidence>
<evidence type="ECO:0000256" key="17">
    <source>
        <dbReference type="ARBA" id="ARBA00023237"/>
    </source>
</evidence>
<feature type="binding site" description="in dimeric form" evidence="20">
    <location>
        <position position="177"/>
    </location>
    <ligand>
        <name>Ca(2+)</name>
        <dbReference type="ChEBI" id="CHEBI:29108"/>
        <label>1</label>
    </ligand>
</feature>
<evidence type="ECO:0000313" key="22">
    <source>
        <dbReference type="EMBL" id="RRG20999.1"/>
    </source>
</evidence>
<evidence type="ECO:0000256" key="7">
    <source>
        <dbReference type="ARBA" id="ARBA00013278"/>
    </source>
</evidence>
<dbReference type="Gene3D" id="2.40.230.10">
    <property type="entry name" value="Phospholipase A1"/>
    <property type="match status" value="1"/>
</dbReference>
<gene>
    <name evidence="22" type="ORF">DWB61_11300</name>
</gene>
<evidence type="ECO:0000256" key="14">
    <source>
        <dbReference type="ARBA" id="ARBA00022963"/>
    </source>
</evidence>
<keyword evidence="17" id="KW-0998">Cell outer membrane</keyword>
<keyword evidence="23" id="KW-1185">Reference proteome</keyword>
<keyword evidence="9" id="KW-0812">Transmembrane</keyword>
<keyword evidence="16" id="KW-0472">Membrane</keyword>
<keyword evidence="8" id="KW-1134">Transmembrane beta strand</keyword>
<evidence type="ECO:0000256" key="4">
    <source>
        <dbReference type="ARBA" id="ARBA00010525"/>
    </source>
</evidence>
<evidence type="ECO:0000256" key="9">
    <source>
        <dbReference type="ARBA" id="ARBA00022692"/>
    </source>
</evidence>
<dbReference type="GO" id="GO:0004623">
    <property type="term" value="F:phospholipase A2 activity"/>
    <property type="evidence" value="ECO:0007669"/>
    <property type="project" value="UniProtKB-EC"/>
</dbReference>
<evidence type="ECO:0000256" key="10">
    <source>
        <dbReference type="ARBA" id="ARBA00022723"/>
    </source>
</evidence>
<keyword evidence="14" id="KW-0442">Lipid degradation</keyword>
<evidence type="ECO:0000256" key="20">
    <source>
        <dbReference type="PIRSR" id="PIRSR603187-2"/>
    </source>
</evidence>
<dbReference type="GO" id="GO:0009279">
    <property type="term" value="C:cell outer membrane"/>
    <property type="evidence" value="ECO:0007669"/>
    <property type="project" value="UniProtKB-SubCell"/>
</dbReference>
<evidence type="ECO:0000256" key="19">
    <source>
        <dbReference type="PIRSR" id="PIRSR603187-1"/>
    </source>
</evidence>
<reference evidence="22 23" key="1">
    <citation type="submission" date="2018-07" db="EMBL/GenBank/DDBJ databases">
        <title>Draft genome sequence of Ancylomarina sp. M1P.</title>
        <authorList>
            <person name="Yadav S."/>
            <person name="Villanueva L."/>
            <person name="Damste J.S.S."/>
        </authorList>
    </citation>
    <scope>NUCLEOTIDE SEQUENCE [LARGE SCALE GENOMIC DNA]</scope>
    <source>
        <strain evidence="22 23">M1P</strain>
    </source>
</reference>
<dbReference type="PANTHER" id="PTHR40457:SF1">
    <property type="entry name" value="PHOSPHOLIPASE A1"/>
    <property type="match status" value="1"/>
</dbReference>
<dbReference type="SUPFAM" id="SSF56931">
    <property type="entry name" value="Outer membrane phospholipase A (OMPLA)"/>
    <property type="match status" value="1"/>
</dbReference>
<dbReference type="Proteomes" id="UP000285794">
    <property type="component" value="Unassembled WGS sequence"/>
</dbReference>
<dbReference type="PRINTS" id="PR01486">
    <property type="entry name" value="PHPHLIPASEA1"/>
</dbReference>